<evidence type="ECO:0000313" key="2">
    <source>
        <dbReference type="Proteomes" id="UP000185109"/>
    </source>
</evidence>
<geneLocation type="plasmid" evidence="2">
    <name>prsp8c3a</name>
</geneLocation>
<reference evidence="1 2" key="1">
    <citation type="submission" date="2016-09" db="EMBL/GenBank/DDBJ databases">
        <title>The complete genome sequences of Rhizobium gallicum, symbiovars gallicum and phaseoli, symbionts associated to common bean (Phaseolus vulgaris).</title>
        <authorList>
            <person name="Bustos P."/>
            <person name="Santamaria R.I."/>
            <person name="Perez-Carrascal O.M."/>
            <person name="Juarez S."/>
            <person name="Lozano L."/>
            <person name="Martinez-Flores I."/>
            <person name="Martinez-Romero E."/>
            <person name="Cevallos M."/>
            <person name="Romero D."/>
            <person name="Davila G."/>
            <person name="Gonzalez V."/>
        </authorList>
    </citation>
    <scope>NUCLEOTIDE SEQUENCE [LARGE SCALE GENOMIC DNA]</scope>
    <source>
        <strain evidence="1 2">8C-3</strain>
        <plasmid evidence="2">Plasmid prsp8c3a</plasmid>
    </source>
</reference>
<proteinExistence type="predicted"/>
<dbReference type="AlphaFoldDB" id="A0A1L5PAV4"/>
<evidence type="ECO:0000313" key="1">
    <source>
        <dbReference type="EMBL" id="APO77210.1"/>
    </source>
</evidence>
<dbReference type="Proteomes" id="UP000185109">
    <property type="component" value="Plasmid pRsp8C3a"/>
</dbReference>
<name>A0A1L5PAV4_RHIET</name>
<gene>
    <name evidence="1" type="ORF">AM571_PA00329</name>
</gene>
<dbReference type="EMBL" id="CP017242">
    <property type="protein sequence ID" value="APO77210.1"/>
    <property type="molecule type" value="Genomic_DNA"/>
</dbReference>
<organism evidence="1 2">
    <name type="scientific">Rhizobium etli 8C-3</name>
    <dbReference type="NCBI Taxonomy" id="538025"/>
    <lineage>
        <taxon>Bacteria</taxon>
        <taxon>Pseudomonadati</taxon>
        <taxon>Pseudomonadota</taxon>
        <taxon>Alphaproteobacteria</taxon>
        <taxon>Hyphomicrobiales</taxon>
        <taxon>Rhizobiaceae</taxon>
        <taxon>Rhizobium/Agrobacterium group</taxon>
        <taxon>Rhizobium</taxon>
    </lineage>
</organism>
<accession>A0A1L5PAV4</accession>
<keyword evidence="1" id="KW-0614">Plasmid</keyword>
<protein>
    <submittedName>
        <fullName evidence="1">Uncharacterized protein</fullName>
    </submittedName>
</protein>
<sequence length="77" mass="8870">MTPDKQLSSVVPLQDSRSFSEIRRDDHLDASSSTFTTRMLAAENLHARTRKQLAWSNIAARLAHYCHGTERTRLRRC</sequence>